<keyword evidence="2" id="KW-0472">Membrane</keyword>
<sequence>MNNDFKDRLKEESKNDMPDLWDKIECRLEDKYEIQRISGTRQENKRNRNIIIVASFISLLVVSMVIKNFINSNVEMVENSTLQQESNEEKNESLAEDNSENTSESNQVDEFALDDNIGESELLEDLNLQKFLEDKIIVSIGDQNSYAADPNSIDYLGISENIVYGKVTSVKSYVKFGSMIYSDMTIEVIEDYKGDFKGGDTFIMGSHGGEMTYDEYISQIDPMRVEKFGYDKVEDKSKKFIDLRDGIPMYREGEYVLVYVSSLDNNEYYKEHPELRQKESYDYGVYKTLYVNPNTREVFKYEYKPNNTLEKIKVGTLDDIENIDLSIDLY</sequence>
<keyword evidence="2" id="KW-0812">Transmembrane</keyword>
<protein>
    <submittedName>
        <fullName evidence="3">Uncharacterized protein</fullName>
    </submittedName>
</protein>
<proteinExistence type="predicted"/>
<evidence type="ECO:0000256" key="2">
    <source>
        <dbReference type="SAM" id="Phobius"/>
    </source>
</evidence>
<dbReference type="Proteomes" id="UP000596929">
    <property type="component" value="Unassembled WGS sequence"/>
</dbReference>
<organism evidence="3 4">
    <name type="scientific">Clostridium hominis</name>
    <dbReference type="NCBI Taxonomy" id="2763036"/>
    <lineage>
        <taxon>Bacteria</taxon>
        <taxon>Bacillati</taxon>
        <taxon>Bacillota</taxon>
        <taxon>Clostridia</taxon>
        <taxon>Eubacteriales</taxon>
        <taxon>Clostridiaceae</taxon>
        <taxon>Clostridium</taxon>
    </lineage>
</organism>
<accession>A0ABR7DDZ2</accession>
<dbReference type="EMBL" id="JACOOO010000025">
    <property type="protein sequence ID" value="MBC5629616.1"/>
    <property type="molecule type" value="Genomic_DNA"/>
</dbReference>
<comment type="caution">
    <text evidence="3">The sequence shown here is derived from an EMBL/GenBank/DDBJ whole genome shotgun (WGS) entry which is preliminary data.</text>
</comment>
<feature type="transmembrane region" description="Helical" evidence="2">
    <location>
        <begin position="50"/>
        <end position="70"/>
    </location>
</feature>
<keyword evidence="2" id="KW-1133">Transmembrane helix</keyword>
<evidence type="ECO:0000256" key="1">
    <source>
        <dbReference type="SAM" id="MobiDB-lite"/>
    </source>
</evidence>
<reference evidence="3 4" key="1">
    <citation type="submission" date="2020-08" db="EMBL/GenBank/DDBJ databases">
        <title>Genome public.</title>
        <authorList>
            <person name="Liu C."/>
            <person name="Sun Q."/>
        </authorList>
    </citation>
    <scope>NUCLEOTIDE SEQUENCE [LARGE SCALE GENOMIC DNA]</scope>
    <source>
        <strain evidence="3 4">NSJ-6</strain>
    </source>
</reference>
<gene>
    <name evidence="3" type="ORF">H8S20_12020</name>
</gene>
<dbReference type="RefSeq" id="WP_186860275.1">
    <property type="nucleotide sequence ID" value="NZ_JACOOO010000025.1"/>
</dbReference>
<keyword evidence="4" id="KW-1185">Reference proteome</keyword>
<feature type="region of interest" description="Disordered" evidence="1">
    <location>
        <begin position="81"/>
        <end position="110"/>
    </location>
</feature>
<name>A0ABR7DDZ2_9CLOT</name>
<evidence type="ECO:0000313" key="4">
    <source>
        <dbReference type="Proteomes" id="UP000596929"/>
    </source>
</evidence>
<evidence type="ECO:0000313" key="3">
    <source>
        <dbReference type="EMBL" id="MBC5629616.1"/>
    </source>
</evidence>